<protein>
    <recommendedName>
        <fullName evidence="3">SLA1 homology domain-containing protein</fullName>
    </recommendedName>
</protein>
<reference evidence="1 2" key="1">
    <citation type="submission" date="2019-02" db="EMBL/GenBank/DDBJ databases">
        <title>Deep-cultivation of Planctomycetes and their phenomic and genomic characterization uncovers novel biology.</title>
        <authorList>
            <person name="Wiegand S."/>
            <person name="Jogler M."/>
            <person name="Boedeker C."/>
            <person name="Pinto D."/>
            <person name="Vollmers J."/>
            <person name="Rivas-Marin E."/>
            <person name="Kohn T."/>
            <person name="Peeters S.H."/>
            <person name="Heuer A."/>
            <person name="Rast P."/>
            <person name="Oberbeckmann S."/>
            <person name="Bunk B."/>
            <person name="Jeske O."/>
            <person name="Meyerdierks A."/>
            <person name="Storesund J.E."/>
            <person name="Kallscheuer N."/>
            <person name="Luecker S."/>
            <person name="Lage O.M."/>
            <person name="Pohl T."/>
            <person name="Merkel B.J."/>
            <person name="Hornburger P."/>
            <person name="Mueller R.-W."/>
            <person name="Bruemmer F."/>
            <person name="Labrenz M."/>
            <person name="Spormann A.M."/>
            <person name="Op den Camp H."/>
            <person name="Overmann J."/>
            <person name="Amann R."/>
            <person name="Jetten M.S.M."/>
            <person name="Mascher T."/>
            <person name="Medema M.H."/>
            <person name="Devos D.P."/>
            <person name="Kaster A.-K."/>
            <person name="Ovreas L."/>
            <person name="Rohde M."/>
            <person name="Galperin M.Y."/>
            <person name="Jogler C."/>
        </authorList>
    </citation>
    <scope>NUCLEOTIDE SEQUENCE [LARGE SCALE GENOMIC DNA]</scope>
    <source>
        <strain evidence="1 2">I41</strain>
    </source>
</reference>
<sequence>MSPFTPFFLATAFTFSLSSALGSEPIAPRWHDWAAKDGTQTRGMLMNVTDTHIILLLEDASQVAIDKASLQHAVRASADAFAEKIAQMKIPLEPRRLAPGLTINHGEVAPQLPHLPAMTYDAEFRDGVPHGLAQSRSRTGKLCQVEPHADGQLHGVKVQFYPSGQLYALIFMDHGIPVGIHPRFFPSGLIATFTTWENGEQHGYYIAYHTNGRKKDIYSLVHGKTHGDSVHLTADGTHYGTQSWMNGECTDKTVLREIDAREFAAMTSSNIHEFGQLWDESAP</sequence>
<accession>A0A517TRI3</accession>
<evidence type="ECO:0000313" key="1">
    <source>
        <dbReference type="EMBL" id="QDT70984.1"/>
    </source>
</evidence>
<gene>
    <name evidence="1" type="ORF">I41_01390</name>
</gene>
<evidence type="ECO:0000313" key="2">
    <source>
        <dbReference type="Proteomes" id="UP000317909"/>
    </source>
</evidence>
<dbReference type="KEGG" id="llh:I41_01390"/>
<keyword evidence="2" id="KW-1185">Reference proteome</keyword>
<name>A0A517TRI3_9BACT</name>
<dbReference type="Proteomes" id="UP000317909">
    <property type="component" value="Chromosome"/>
</dbReference>
<dbReference type="SUPFAM" id="SSF82185">
    <property type="entry name" value="Histone H3 K4-specific methyltransferase SET7/9 N-terminal domain"/>
    <property type="match status" value="1"/>
</dbReference>
<evidence type="ECO:0008006" key="3">
    <source>
        <dbReference type="Google" id="ProtNLM"/>
    </source>
</evidence>
<dbReference type="Gene3D" id="2.20.110.10">
    <property type="entry name" value="Histone H3 K4-specific methyltransferase SET7/9 N-terminal domain"/>
    <property type="match status" value="1"/>
</dbReference>
<proteinExistence type="predicted"/>
<dbReference type="AlphaFoldDB" id="A0A517TRI3"/>
<organism evidence="1 2">
    <name type="scientific">Lacipirellula limnantheis</name>
    <dbReference type="NCBI Taxonomy" id="2528024"/>
    <lineage>
        <taxon>Bacteria</taxon>
        <taxon>Pseudomonadati</taxon>
        <taxon>Planctomycetota</taxon>
        <taxon>Planctomycetia</taxon>
        <taxon>Pirellulales</taxon>
        <taxon>Lacipirellulaceae</taxon>
        <taxon>Lacipirellula</taxon>
    </lineage>
</organism>
<dbReference type="EMBL" id="CP036339">
    <property type="protein sequence ID" value="QDT70984.1"/>
    <property type="molecule type" value="Genomic_DNA"/>
</dbReference>